<dbReference type="AlphaFoldDB" id="A0A5C8Z5F9"/>
<dbReference type="Proteomes" id="UP000321764">
    <property type="component" value="Unassembled WGS sequence"/>
</dbReference>
<evidence type="ECO:0000313" key="3">
    <source>
        <dbReference type="Proteomes" id="UP000321764"/>
    </source>
</evidence>
<dbReference type="RefSeq" id="WP_147712365.1">
    <property type="nucleotide sequence ID" value="NZ_VKAD01000001.1"/>
</dbReference>
<dbReference type="OrthoDB" id="9800438at2"/>
<dbReference type="PANTHER" id="PTHR35006">
    <property type="entry name" value="GLYOXALASE FAMILY PROTEIN (AFU_ORTHOLOGUE AFUA_5G14830)"/>
    <property type="match status" value="1"/>
</dbReference>
<feature type="domain" description="VOC" evidence="1">
    <location>
        <begin position="1"/>
        <end position="126"/>
    </location>
</feature>
<gene>
    <name evidence="2" type="ORF">FME95_01110</name>
</gene>
<dbReference type="EMBL" id="VKAD01000001">
    <property type="protein sequence ID" value="TXR53202.1"/>
    <property type="molecule type" value="Genomic_DNA"/>
</dbReference>
<organism evidence="2 3">
    <name type="scientific">Reinekea thalattae</name>
    <dbReference type="NCBI Taxonomy" id="2593301"/>
    <lineage>
        <taxon>Bacteria</taxon>
        <taxon>Pseudomonadati</taxon>
        <taxon>Pseudomonadota</taxon>
        <taxon>Gammaproteobacteria</taxon>
        <taxon>Oceanospirillales</taxon>
        <taxon>Saccharospirillaceae</taxon>
        <taxon>Reinekea</taxon>
    </lineage>
</organism>
<dbReference type="PANTHER" id="PTHR35006:SF2">
    <property type="entry name" value="GLYOXALASE FAMILY PROTEIN (AFU_ORTHOLOGUE AFUA_5G14830)"/>
    <property type="match status" value="1"/>
</dbReference>
<sequence length="127" mass="14295">MIAYTMVGTQNLELALKFYSAIFAEMEMELCWRDDSSASFGKKDNPDLPRFFVGYPFDKKAYSVGNGVMTAFEISNPTVVDKLYRIAMELGGSCEGKPGYRPEYDEGFYAAYIRDPDGNKLAFVVHP</sequence>
<dbReference type="InterPro" id="IPR037523">
    <property type="entry name" value="VOC_core"/>
</dbReference>
<dbReference type="PROSITE" id="PS51819">
    <property type="entry name" value="VOC"/>
    <property type="match status" value="1"/>
</dbReference>
<evidence type="ECO:0000313" key="2">
    <source>
        <dbReference type="EMBL" id="TXR53202.1"/>
    </source>
</evidence>
<dbReference type="Gene3D" id="3.10.180.10">
    <property type="entry name" value="2,3-Dihydroxybiphenyl 1,2-Dioxygenase, domain 1"/>
    <property type="match status" value="1"/>
</dbReference>
<dbReference type="CDD" id="cd07262">
    <property type="entry name" value="VOC_like"/>
    <property type="match status" value="1"/>
</dbReference>
<accession>A0A5C8Z5F9</accession>
<reference evidence="2 3" key="1">
    <citation type="submission" date="2019-07" db="EMBL/GenBank/DDBJ databases">
        <title>Reinekea sp. strain SSH23 genome sequencing and assembly.</title>
        <authorList>
            <person name="Kim I."/>
        </authorList>
    </citation>
    <scope>NUCLEOTIDE SEQUENCE [LARGE SCALE GENOMIC DNA]</scope>
    <source>
        <strain evidence="2 3">SSH23</strain>
    </source>
</reference>
<proteinExistence type="predicted"/>
<dbReference type="SUPFAM" id="SSF54593">
    <property type="entry name" value="Glyoxalase/Bleomycin resistance protein/Dihydroxybiphenyl dioxygenase"/>
    <property type="match status" value="1"/>
</dbReference>
<evidence type="ECO:0000259" key="1">
    <source>
        <dbReference type="PROSITE" id="PS51819"/>
    </source>
</evidence>
<comment type="caution">
    <text evidence="2">The sequence shown here is derived from an EMBL/GenBank/DDBJ whole genome shotgun (WGS) entry which is preliminary data.</text>
</comment>
<keyword evidence="3" id="KW-1185">Reference proteome</keyword>
<protein>
    <submittedName>
        <fullName evidence="2">VOC family protein</fullName>
    </submittedName>
</protein>
<dbReference type="InterPro" id="IPR029068">
    <property type="entry name" value="Glyas_Bleomycin-R_OHBP_Dase"/>
</dbReference>
<name>A0A5C8Z5F9_9GAMM</name>